<dbReference type="RefSeq" id="WP_170031430.1">
    <property type="nucleotide sequence ID" value="NZ_FNDU01000008.1"/>
</dbReference>
<gene>
    <name evidence="2" type="ORF">SAMN05216352_108162</name>
</gene>
<keyword evidence="1" id="KW-0175">Coiled coil</keyword>
<dbReference type="InterPro" id="IPR048062">
    <property type="entry name" value="SE1832-like"/>
</dbReference>
<dbReference type="EMBL" id="FNDU01000008">
    <property type="protein sequence ID" value="SDI50873.1"/>
    <property type="molecule type" value="Genomic_DNA"/>
</dbReference>
<dbReference type="NCBIfam" id="NF040877">
    <property type="entry name" value="SE1832_fam"/>
    <property type="match status" value="1"/>
</dbReference>
<feature type="coiled-coil region" evidence="1">
    <location>
        <begin position="3"/>
        <end position="30"/>
    </location>
</feature>
<evidence type="ECO:0000313" key="3">
    <source>
        <dbReference type="Proteomes" id="UP000199017"/>
    </source>
</evidence>
<organism evidence="2 3">
    <name type="scientific">Alteribacillus bidgolensis</name>
    <dbReference type="NCBI Taxonomy" id="930129"/>
    <lineage>
        <taxon>Bacteria</taxon>
        <taxon>Bacillati</taxon>
        <taxon>Bacillota</taxon>
        <taxon>Bacilli</taxon>
        <taxon>Bacillales</taxon>
        <taxon>Bacillaceae</taxon>
        <taxon>Alteribacillus</taxon>
    </lineage>
</organism>
<accession>A0A1G8L574</accession>
<proteinExistence type="predicted"/>
<evidence type="ECO:0000313" key="2">
    <source>
        <dbReference type="EMBL" id="SDI50873.1"/>
    </source>
</evidence>
<evidence type="ECO:0000256" key="1">
    <source>
        <dbReference type="SAM" id="Coils"/>
    </source>
</evidence>
<reference evidence="2 3" key="1">
    <citation type="submission" date="2016-10" db="EMBL/GenBank/DDBJ databases">
        <authorList>
            <person name="de Groot N.N."/>
        </authorList>
    </citation>
    <scope>NUCLEOTIDE SEQUENCE [LARGE SCALE GENOMIC DNA]</scope>
    <source>
        <strain evidence="3">P4B,CCM 7963,CECT 7998,DSM 25260,IBRC-M 10614,KCTC 13821</strain>
    </source>
</reference>
<dbReference type="Proteomes" id="UP000199017">
    <property type="component" value="Unassembled WGS sequence"/>
</dbReference>
<protein>
    <submittedName>
        <fullName evidence="2">Uncharacterized protein</fullName>
    </submittedName>
</protein>
<dbReference type="STRING" id="930129.SAMN05216352_108162"/>
<dbReference type="AlphaFoldDB" id="A0A1G8L574"/>
<sequence length="57" mass="6384">MNRDELESKLQMLKADYIRVQGDLEKLESVGGNAEPAAKELETIEKEIQAINLKLAV</sequence>
<name>A0A1G8L574_9BACI</name>
<keyword evidence="3" id="KW-1185">Reference proteome</keyword>